<dbReference type="RefSeq" id="WP_244412003.1">
    <property type="nucleotide sequence ID" value="NZ_AP025564.1"/>
</dbReference>
<feature type="binding site" evidence="6">
    <location>
        <begin position="197"/>
        <end position="201"/>
    </location>
    <ligand>
        <name>AMP</name>
        <dbReference type="ChEBI" id="CHEBI:456215"/>
    </ligand>
</feature>
<proteinExistence type="inferred from homology"/>
<dbReference type="PROSITE" id="PS01050">
    <property type="entry name" value="YJEF_C_2"/>
    <property type="match status" value="1"/>
</dbReference>
<dbReference type="Proteomes" id="UP001320544">
    <property type="component" value="Chromosome"/>
</dbReference>
<protein>
    <recommendedName>
        <fullName evidence="6">ADP-dependent (S)-NAD(P)H-hydrate dehydratase</fullName>
        <ecNumber evidence="6">4.2.1.136</ecNumber>
    </recommendedName>
    <alternativeName>
        <fullName evidence="6">ADP-dependent NAD(P)HX dehydratase</fullName>
    </alternativeName>
</protein>
<dbReference type="EC" id="4.2.1.136" evidence="6"/>
<feature type="binding site" evidence="6">
    <location>
        <position position="225"/>
    </location>
    <ligand>
        <name>AMP</name>
        <dbReference type="ChEBI" id="CHEBI:456215"/>
    </ligand>
</feature>
<dbReference type="InterPro" id="IPR029056">
    <property type="entry name" value="Ribokinase-like"/>
</dbReference>
<dbReference type="EMBL" id="AP025564">
    <property type="protein sequence ID" value="BDE95719.1"/>
    <property type="molecule type" value="Genomic_DNA"/>
</dbReference>
<dbReference type="InterPro" id="IPR017953">
    <property type="entry name" value="Carbohydrate_kinase_pred_CS"/>
</dbReference>
<feature type="binding site" evidence="6">
    <location>
        <position position="226"/>
    </location>
    <ligand>
        <name>(6S)-NADPHX</name>
        <dbReference type="ChEBI" id="CHEBI:64076"/>
    </ligand>
</feature>
<evidence type="ECO:0000256" key="6">
    <source>
        <dbReference type="HAMAP-Rule" id="MF_01965"/>
    </source>
</evidence>
<sequence length="293" mass="30389">MNPYESHRLRGLLPYPDREANKYSRGHLVLVAGSAAYPGAACLAALAAQRMGAGYTEVVTDPSALPIVQSFRPSLVVRSDETWLDGEPLTASPARPGACAVGSGFDPGDERSKRLLFRALDTADAPVLVDGGALAALATDEGRKRCRERFVCGLPTVATPHGGEAARLAKLLGLPTDDARSLARSLSLAYGIVVVLKGPVTWISDGEAEVCMDEGTPALAKAGTGDVLAGMIGSLLAQALAPVDACVLAATLHAHAARFASDDLTSVSVTPEDVLDYVPRAIAAMGFRDGASR</sequence>
<evidence type="ECO:0000313" key="9">
    <source>
        <dbReference type="Proteomes" id="UP001320544"/>
    </source>
</evidence>
<dbReference type="NCBIfam" id="TIGR00196">
    <property type="entry name" value="yjeF_cterm"/>
    <property type="match status" value="1"/>
</dbReference>
<feature type="binding site" evidence="6">
    <location>
        <position position="40"/>
    </location>
    <ligand>
        <name>(6S)-NADPHX</name>
        <dbReference type="ChEBI" id="CHEBI:64076"/>
    </ligand>
</feature>
<dbReference type="CDD" id="cd01171">
    <property type="entry name" value="YXKO-related"/>
    <property type="match status" value="1"/>
</dbReference>
<keyword evidence="1 6" id="KW-0547">Nucleotide-binding</keyword>
<comment type="function">
    <text evidence="6">Catalyzes the dehydration of the S-form of NAD(P)HX at the expense of ADP, which is converted to AMP. Together with NAD(P)HX epimerase, which catalyzes the epimerization of the S- and R-forms, the enzyme allows the repair of both epimers of NAD(P)HX, a damaged form of NAD(P)H that is a result of enzymatic or heat-dependent hydration.</text>
</comment>
<feature type="domain" description="YjeF C-terminal" evidence="7">
    <location>
        <begin position="5"/>
        <end position="285"/>
    </location>
</feature>
<comment type="similarity">
    <text evidence="6">Belongs to the NnrD/CARKD family.</text>
</comment>
<comment type="subunit">
    <text evidence="6">Homotetramer.</text>
</comment>
<dbReference type="HAMAP" id="MF_01965">
    <property type="entry name" value="NADHX_dehydratase"/>
    <property type="match status" value="1"/>
</dbReference>
<comment type="cofactor">
    <cofactor evidence="6">
        <name>Mg(2+)</name>
        <dbReference type="ChEBI" id="CHEBI:18420"/>
    </cofactor>
</comment>
<keyword evidence="3 6" id="KW-0521">NADP</keyword>
<reference evidence="8 9" key="1">
    <citation type="submission" date="2022-01" db="EMBL/GenBank/DDBJ databases">
        <title>Novel bile acid biosynthetic pathways are enriched in the microbiome of centenarians.</title>
        <authorList>
            <person name="Sato Y."/>
            <person name="Atarashi K."/>
            <person name="Plichta R.D."/>
            <person name="Arai Y."/>
            <person name="Sasajima S."/>
            <person name="Kearney M.S."/>
            <person name="Suda W."/>
            <person name="Takeshita K."/>
            <person name="Sasaki T."/>
            <person name="Okamoto S."/>
            <person name="Skelly N.A."/>
            <person name="Okamura Y."/>
            <person name="Vlamakis H."/>
            <person name="Li Y."/>
            <person name="Tanoue T."/>
            <person name="Takei H."/>
            <person name="Nittono H."/>
            <person name="Narushima S."/>
            <person name="Irie J."/>
            <person name="Itoh H."/>
            <person name="Moriya K."/>
            <person name="Sugiura Y."/>
            <person name="Suematsu M."/>
            <person name="Moritoki N."/>
            <person name="Shibata S."/>
            <person name="Littman R.D."/>
            <person name="Fischbach A.M."/>
            <person name="Uwamino Y."/>
            <person name="Inoue T."/>
            <person name="Honda A."/>
            <person name="Hattori M."/>
            <person name="Murai T."/>
            <person name="Xavier J.R."/>
            <person name="Hirose N."/>
            <person name="Honda K."/>
        </authorList>
    </citation>
    <scope>NUCLEOTIDE SEQUENCE [LARGE SCALE GENOMIC DNA]</scope>
    <source>
        <strain evidence="8 9">CE91-St30</strain>
    </source>
</reference>
<evidence type="ECO:0000256" key="2">
    <source>
        <dbReference type="ARBA" id="ARBA00022840"/>
    </source>
</evidence>
<accession>A0ABN6MCJ8</accession>
<keyword evidence="2 6" id="KW-0067">ATP-binding</keyword>
<dbReference type="PROSITE" id="PS51383">
    <property type="entry name" value="YJEF_C_3"/>
    <property type="match status" value="1"/>
</dbReference>
<organism evidence="8 9">
    <name type="scientific">Raoultibacter timonensis</name>
    <dbReference type="NCBI Taxonomy" id="1907662"/>
    <lineage>
        <taxon>Bacteria</taxon>
        <taxon>Bacillati</taxon>
        <taxon>Actinomycetota</taxon>
        <taxon>Coriobacteriia</taxon>
        <taxon>Eggerthellales</taxon>
        <taxon>Eggerthellaceae</taxon>
        <taxon>Raoultibacter</taxon>
    </lineage>
</organism>
<dbReference type="PANTHER" id="PTHR12592">
    <property type="entry name" value="ATP-DEPENDENT (S)-NAD(P)H-HYDRATE DEHYDRATASE FAMILY MEMBER"/>
    <property type="match status" value="1"/>
</dbReference>
<keyword evidence="5 6" id="KW-0456">Lyase</keyword>
<comment type="catalytic activity">
    <reaction evidence="6">
        <text>(6S)-NADHX + ADP = AMP + phosphate + NADH + H(+)</text>
        <dbReference type="Rhea" id="RHEA:32223"/>
        <dbReference type="ChEBI" id="CHEBI:15378"/>
        <dbReference type="ChEBI" id="CHEBI:43474"/>
        <dbReference type="ChEBI" id="CHEBI:57945"/>
        <dbReference type="ChEBI" id="CHEBI:64074"/>
        <dbReference type="ChEBI" id="CHEBI:456215"/>
        <dbReference type="ChEBI" id="CHEBI:456216"/>
        <dbReference type="EC" id="4.2.1.136"/>
    </reaction>
</comment>
<evidence type="ECO:0000313" key="8">
    <source>
        <dbReference type="EMBL" id="BDE95719.1"/>
    </source>
</evidence>
<feature type="binding site" evidence="6">
    <location>
        <position position="104"/>
    </location>
    <ligand>
        <name>(6S)-NADPHX</name>
        <dbReference type="ChEBI" id="CHEBI:64076"/>
    </ligand>
</feature>
<keyword evidence="9" id="KW-1185">Reference proteome</keyword>
<evidence type="ECO:0000256" key="3">
    <source>
        <dbReference type="ARBA" id="ARBA00022857"/>
    </source>
</evidence>
<dbReference type="PANTHER" id="PTHR12592:SF0">
    <property type="entry name" value="ATP-DEPENDENT (S)-NAD(P)H-HYDRATE DEHYDRATASE"/>
    <property type="match status" value="1"/>
</dbReference>
<feature type="binding site" evidence="6">
    <location>
        <position position="161"/>
    </location>
    <ligand>
        <name>(6S)-NADPHX</name>
        <dbReference type="ChEBI" id="CHEBI:64076"/>
    </ligand>
</feature>
<dbReference type="Pfam" id="PF01256">
    <property type="entry name" value="Carb_kinase"/>
    <property type="match status" value="1"/>
</dbReference>
<comment type="catalytic activity">
    <reaction evidence="6">
        <text>(6S)-NADPHX + ADP = AMP + phosphate + NADPH + H(+)</text>
        <dbReference type="Rhea" id="RHEA:32235"/>
        <dbReference type="ChEBI" id="CHEBI:15378"/>
        <dbReference type="ChEBI" id="CHEBI:43474"/>
        <dbReference type="ChEBI" id="CHEBI:57783"/>
        <dbReference type="ChEBI" id="CHEBI:64076"/>
        <dbReference type="ChEBI" id="CHEBI:456215"/>
        <dbReference type="ChEBI" id="CHEBI:456216"/>
        <dbReference type="EC" id="4.2.1.136"/>
    </reaction>
</comment>
<evidence type="ECO:0000259" key="7">
    <source>
        <dbReference type="PROSITE" id="PS51383"/>
    </source>
</evidence>
<dbReference type="Gene3D" id="3.40.1190.20">
    <property type="match status" value="1"/>
</dbReference>
<dbReference type="SUPFAM" id="SSF53613">
    <property type="entry name" value="Ribokinase-like"/>
    <property type="match status" value="1"/>
</dbReference>
<name>A0ABN6MCJ8_9ACTN</name>
<gene>
    <name evidence="6" type="primary">nnrD</name>
    <name evidence="8" type="ORF">CE91St30_10520</name>
</gene>
<keyword evidence="4 6" id="KW-0520">NAD</keyword>
<evidence type="ECO:0000256" key="4">
    <source>
        <dbReference type="ARBA" id="ARBA00023027"/>
    </source>
</evidence>
<evidence type="ECO:0000256" key="1">
    <source>
        <dbReference type="ARBA" id="ARBA00022741"/>
    </source>
</evidence>
<dbReference type="InterPro" id="IPR000631">
    <property type="entry name" value="CARKD"/>
</dbReference>
<evidence type="ECO:0000256" key="5">
    <source>
        <dbReference type="ARBA" id="ARBA00023239"/>
    </source>
</evidence>